<evidence type="ECO:0000256" key="8">
    <source>
        <dbReference type="PROSITE-ProRule" id="PRU00071"/>
    </source>
</evidence>
<dbReference type="PANTHER" id="PTHR31992">
    <property type="entry name" value="DOF ZINC FINGER PROTEIN DOF1.4-RELATED"/>
    <property type="match status" value="1"/>
</dbReference>
<evidence type="ECO:0000256" key="5">
    <source>
        <dbReference type="ARBA" id="ARBA00023125"/>
    </source>
</evidence>
<evidence type="ECO:0000256" key="6">
    <source>
        <dbReference type="ARBA" id="ARBA00023163"/>
    </source>
</evidence>
<dbReference type="InterPro" id="IPR003851">
    <property type="entry name" value="Znf_Dof"/>
</dbReference>
<keyword evidence="2 8" id="KW-0863">Zinc-finger</keyword>
<keyword evidence="7 8" id="KW-0539">Nucleus</keyword>
<comment type="subcellular location">
    <subcellularLocation>
        <location evidence="8 9">Nucleus</location>
    </subcellularLocation>
</comment>
<proteinExistence type="predicted"/>
<protein>
    <recommendedName>
        <fullName evidence="9">Dof zinc finger protein</fullName>
    </recommendedName>
</protein>
<dbReference type="Pfam" id="PF02701">
    <property type="entry name" value="Zn_ribbon_Dof"/>
    <property type="match status" value="1"/>
</dbReference>
<comment type="function">
    <text evidence="9">Transcription factor that binds specifically to a 5'-AA[AG]G-3' consensus core sequence.</text>
</comment>
<keyword evidence="3 9" id="KW-0862">Zinc</keyword>
<keyword evidence="5 8" id="KW-0238">DNA-binding</keyword>
<feature type="compositionally biased region" description="Low complexity" evidence="10">
    <location>
        <begin position="126"/>
        <end position="154"/>
    </location>
</feature>
<gene>
    <name evidence="12" type="ORF">RHGRI_011693</name>
</gene>
<evidence type="ECO:0000256" key="9">
    <source>
        <dbReference type="RuleBase" id="RU369094"/>
    </source>
</evidence>
<evidence type="ECO:0000256" key="7">
    <source>
        <dbReference type="ARBA" id="ARBA00023242"/>
    </source>
</evidence>
<keyword evidence="4 9" id="KW-0805">Transcription regulation</keyword>
<evidence type="ECO:0000256" key="2">
    <source>
        <dbReference type="ARBA" id="ARBA00022771"/>
    </source>
</evidence>
<keyword evidence="1 9" id="KW-0479">Metal-binding</keyword>
<evidence type="ECO:0000256" key="4">
    <source>
        <dbReference type="ARBA" id="ARBA00023015"/>
    </source>
</evidence>
<feature type="region of interest" description="Disordered" evidence="10">
    <location>
        <begin position="11"/>
        <end position="52"/>
    </location>
</feature>
<dbReference type="GO" id="GO:0005634">
    <property type="term" value="C:nucleus"/>
    <property type="evidence" value="ECO:0007669"/>
    <property type="project" value="UniProtKB-SubCell"/>
</dbReference>
<dbReference type="PANTHER" id="PTHR31992:SF193">
    <property type="entry name" value="DOF ZINC FINGER PROTEIN DOF3.6"/>
    <property type="match status" value="1"/>
</dbReference>
<feature type="compositionally biased region" description="Pro residues" evidence="10">
    <location>
        <begin position="155"/>
        <end position="164"/>
    </location>
</feature>
<reference evidence="12" key="1">
    <citation type="submission" date="2020-08" db="EMBL/GenBank/DDBJ databases">
        <title>Plant Genome Project.</title>
        <authorList>
            <person name="Zhang R.-G."/>
        </authorList>
    </citation>
    <scope>NUCLEOTIDE SEQUENCE</scope>
    <source>
        <strain evidence="12">WSP0</strain>
        <tissue evidence="12">Leaf</tissue>
    </source>
</reference>
<dbReference type="Proteomes" id="UP000823749">
    <property type="component" value="Chromosome 4"/>
</dbReference>
<dbReference type="PROSITE" id="PS50884">
    <property type="entry name" value="ZF_DOF_2"/>
    <property type="match status" value="1"/>
</dbReference>
<evidence type="ECO:0000313" key="12">
    <source>
        <dbReference type="EMBL" id="KAG5553908.1"/>
    </source>
</evidence>
<name>A0AAV6KP97_9ERIC</name>
<keyword evidence="6 9" id="KW-0804">Transcription</keyword>
<evidence type="ECO:0000259" key="11">
    <source>
        <dbReference type="PROSITE" id="PS50884"/>
    </source>
</evidence>
<comment type="caution">
    <text evidence="12">The sequence shown here is derived from an EMBL/GenBank/DDBJ whole genome shotgun (WGS) entry which is preliminary data.</text>
</comment>
<evidence type="ECO:0000256" key="3">
    <source>
        <dbReference type="ARBA" id="ARBA00022833"/>
    </source>
</evidence>
<dbReference type="PROSITE" id="PS01361">
    <property type="entry name" value="ZF_DOF_1"/>
    <property type="match status" value="1"/>
</dbReference>
<dbReference type="AlphaFoldDB" id="A0AAV6KP97"/>
<dbReference type="InterPro" id="IPR045174">
    <property type="entry name" value="Dof"/>
</dbReference>
<evidence type="ECO:0000256" key="10">
    <source>
        <dbReference type="SAM" id="MobiDB-lite"/>
    </source>
</evidence>
<evidence type="ECO:0000313" key="13">
    <source>
        <dbReference type="Proteomes" id="UP000823749"/>
    </source>
</evidence>
<dbReference type="EMBL" id="JACTNZ010000004">
    <property type="protein sequence ID" value="KAG5553908.1"/>
    <property type="molecule type" value="Genomic_DNA"/>
</dbReference>
<accession>A0AAV6KP97</accession>
<dbReference type="GO" id="GO:0008270">
    <property type="term" value="F:zinc ion binding"/>
    <property type="evidence" value="ECO:0007669"/>
    <property type="project" value="UniProtKB-KW"/>
</dbReference>
<sequence length="323" mass="34345">MVFSSIPAYLDPSNWQQQPNPQAGGGSNGNTQFPPISPPSSGGGTGSIRPGSMADRARMANIPMPEAALKCPRCESTNTKFCYFNNYNLTQPRHFCKTCRRYWTRGGALRNVPVGGGSRRNKRSKGSNSKGSKSPVTSTDQQTRSTDSSTKSMPGLPPQIPPQPSFLSTLSQLTEFDVGDLGLNYNGISAPPLVGTSGMNFQLGNISLRGGGGYMPVRGVEQLQLQPPPMTSLGYELPAGLYPFQGGLEPSGYIGGGGGNVVPDQPKLPCTSMKMDENSKELNLPRPWQGNDQYWSSTAGSSTVAWTDGLSGFRSAATSNLNP</sequence>
<evidence type="ECO:0000256" key="1">
    <source>
        <dbReference type="ARBA" id="ARBA00022723"/>
    </source>
</evidence>
<dbReference type="GO" id="GO:0003700">
    <property type="term" value="F:DNA-binding transcription factor activity"/>
    <property type="evidence" value="ECO:0007669"/>
    <property type="project" value="UniProtKB-UniRule"/>
</dbReference>
<dbReference type="GO" id="GO:0003677">
    <property type="term" value="F:DNA binding"/>
    <property type="evidence" value="ECO:0007669"/>
    <property type="project" value="UniProtKB-UniRule"/>
</dbReference>
<keyword evidence="13" id="KW-1185">Reference proteome</keyword>
<feature type="domain" description="Dof-type" evidence="11">
    <location>
        <begin position="69"/>
        <end position="123"/>
    </location>
</feature>
<feature type="region of interest" description="Disordered" evidence="10">
    <location>
        <begin position="108"/>
        <end position="166"/>
    </location>
</feature>
<organism evidence="12 13">
    <name type="scientific">Rhododendron griersonianum</name>
    <dbReference type="NCBI Taxonomy" id="479676"/>
    <lineage>
        <taxon>Eukaryota</taxon>
        <taxon>Viridiplantae</taxon>
        <taxon>Streptophyta</taxon>
        <taxon>Embryophyta</taxon>
        <taxon>Tracheophyta</taxon>
        <taxon>Spermatophyta</taxon>
        <taxon>Magnoliopsida</taxon>
        <taxon>eudicotyledons</taxon>
        <taxon>Gunneridae</taxon>
        <taxon>Pentapetalae</taxon>
        <taxon>asterids</taxon>
        <taxon>Ericales</taxon>
        <taxon>Ericaceae</taxon>
        <taxon>Ericoideae</taxon>
        <taxon>Rhodoreae</taxon>
        <taxon>Rhododendron</taxon>
    </lineage>
</organism>